<evidence type="ECO:0000313" key="2">
    <source>
        <dbReference type="Proteomes" id="UP001202328"/>
    </source>
</evidence>
<accession>A0AAD4RY52</accession>
<dbReference type="InterPro" id="IPR044798">
    <property type="entry name" value="EAF1A/B"/>
</dbReference>
<comment type="caution">
    <text evidence="1">The sequence shown here is derived from an EMBL/GenBank/DDBJ whole genome shotgun (WGS) entry which is preliminary data.</text>
</comment>
<protein>
    <submittedName>
        <fullName evidence="1">Uncharacterized protein</fullName>
    </submittedName>
</protein>
<sequence length="226" mass="24272">MEEDTIKAHFEKIISIGQHQHSRKIQNDNQDQKQTVSVHNSHGLALSQVCPSNLTGGPLTPLDLCDAASPDLSHGYQGSHSSSLGIANQGYVAPVLPTSGLVLVLSPCYKDLLVYLLLIFSRFKCMTMDAPWFVGVGDCGVRVVPGSNSIGMMPGMNRGTPMPRPGFQGVGPPSMLNMVSSGSMHPATAVGMPNSVNMHNGSVSDHETSMMRPRDTMHMMQMIKGK</sequence>
<reference evidence="1" key="1">
    <citation type="submission" date="2022-04" db="EMBL/GenBank/DDBJ databases">
        <title>A functionally conserved STORR gene fusion in Papaver species that diverged 16.8 million years ago.</title>
        <authorList>
            <person name="Catania T."/>
        </authorList>
    </citation>
    <scope>NUCLEOTIDE SEQUENCE</scope>
    <source>
        <strain evidence="1">S-188037</strain>
    </source>
</reference>
<organism evidence="1 2">
    <name type="scientific">Papaver atlanticum</name>
    <dbReference type="NCBI Taxonomy" id="357466"/>
    <lineage>
        <taxon>Eukaryota</taxon>
        <taxon>Viridiplantae</taxon>
        <taxon>Streptophyta</taxon>
        <taxon>Embryophyta</taxon>
        <taxon>Tracheophyta</taxon>
        <taxon>Spermatophyta</taxon>
        <taxon>Magnoliopsida</taxon>
        <taxon>Ranunculales</taxon>
        <taxon>Papaveraceae</taxon>
        <taxon>Papaveroideae</taxon>
        <taxon>Papaver</taxon>
    </lineage>
</organism>
<dbReference type="AlphaFoldDB" id="A0AAD4RY52"/>
<name>A0AAD4RY52_9MAGN</name>
<keyword evidence="2" id="KW-1185">Reference proteome</keyword>
<dbReference type="GO" id="GO:0035267">
    <property type="term" value="C:NuA4 histone acetyltransferase complex"/>
    <property type="evidence" value="ECO:0007669"/>
    <property type="project" value="InterPro"/>
</dbReference>
<evidence type="ECO:0000313" key="1">
    <source>
        <dbReference type="EMBL" id="KAI3842359.1"/>
    </source>
</evidence>
<gene>
    <name evidence="1" type="ORF">MKW98_026149</name>
</gene>
<dbReference type="PANTHER" id="PTHR46774:SF3">
    <property type="entry name" value="CHROMATIN MODIFICATION-RELATED PROTEIN EAF1 A-RELATED"/>
    <property type="match status" value="1"/>
</dbReference>
<dbReference type="PANTHER" id="PTHR46774">
    <property type="entry name" value="CHROMATIN MODIFICATION-RELATED PROTEIN EAF1 A-RELATED"/>
    <property type="match status" value="1"/>
</dbReference>
<dbReference type="EMBL" id="JAJJMB010017069">
    <property type="protein sequence ID" value="KAI3842359.1"/>
    <property type="molecule type" value="Genomic_DNA"/>
</dbReference>
<proteinExistence type="predicted"/>
<dbReference type="Proteomes" id="UP001202328">
    <property type="component" value="Unassembled WGS sequence"/>
</dbReference>